<keyword evidence="8 9" id="KW-0472">Membrane</keyword>
<dbReference type="Gene3D" id="1.20.5.1030">
    <property type="entry name" value="Preprotein translocase secy subunit"/>
    <property type="match status" value="1"/>
</dbReference>
<keyword evidence="5 9" id="KW-0653">Protein transport</keyword>
<dbReference type="InterPro" id="IPR038379">
    <property type="entry name" value="SecE_sf"/>
</dbReference>
<evidence type="ECO:0000313" key="10">
    <source>
        <dbReference type="EMBL" id="GFO70647.1"/>
    </source>
</evidence>
<gene>
    <name evidence="9 10" type="primary">secE</name>
    <name evidence="10" type="ORF">GMLC_42260</name>
</gene>
<dbReference type="Pfam" id="PF00584">
    <property type="entry name" value="SecE"/>
    <property type="match status" value="1"/>
</dbReference>
<evidence type="ECO:0000256" key="8">
    <source>
        <dbReference type="ARBA" id="ARBA00023136"/>
    </source>
</evidence>
<dbReference type="PROSITE" id="PS01067">
    <property type="entry name" value="SECE_SEC61G"/>
    <property type="match status" value="1"/>
</dbReference>
<accession>A0A6V8NFX7</accession>
<evidence type="ECO:0000256" key="4">
    <source>
        <dbReference type="ARBA" id="ARBA00022692"/>
    </source>
</evidence>
<dbReference type="InterPro" id="IPR001901">
    <property type="entry name" value="Translocase_SecE/Sec61-g"/>
</dbReference>
<proteinExistence type="inferred from homology"/>
<dbReference type="AlphaFoldDB" id="A0A6V8NFX7"/>
<feature type="transmembrane region" description="Helical" evidence="9">
    <location>
        <begin position="36"/>
        <end position="57"/>
    </location>
</feature>
<keyword evidence="7 9" id="KW-0811">Translocation</keyword>
<name>A0A6V8NFX7_9BACT</name>
<evidence type="ECO:0000256" key="9">
    <source>
        <dbReference type="HAMAP-Rule" id="MF_00422"/>
    </source>
</evidence>
<keyword evidence="6 9" id="KW-1133">Transmembrane helix</keyword>
<dbReference type="EMBL" id="BLXZ01000011">
    <property type="protein sequence ID" value="GFO70647.1"/>
    <property type="molecule type" value="Genomic_DNA"/>
</dbReference>
<dbReference type="GO" id="GO:0065002">
    <property type="term" value="P:intracellular protein transmembrane transport"/>
    <property type="evidence" value="ECO:0007669"/>
    <property type="project" value="UniProtKB-UniRule"/>
</dbReference>
<evidence type="ECO:0000256" key="3">
    <source>
        <dbReference type="ARBA" id="ARBA00022475"/>
    </source>
</evidence>
<dbReference type="HAMAP" id="MF_00422">
    <property type="entry name" value="SecE"/>
    <property type="match status" value="1"/>
</dbReference>
<dbReference type="InterPro" id="IPR005807">
    <property type="entry name" value="SecE_bac"/>
</dbReference>
<dbReference type="GO" id="GO:0009306">
    <property type="term" value="P:protein secretion"/>
    <property type="evidence" value="ECO:0007669"/>
    <property type="project" value="UniProtKB-UniRule"/>
</dbReference>
<evidence type="ECO:0000256" key="6">
    <source>
        <dbReference type="ARBA" id="ARBA00022989"/>
    </source>
</evidence>
<reference evidence="11" key="1">
    <citation type="submission" date="2020-06" db="EMBL/GenBank/DDBJ databases">
        <title>Draft genomic sequecing of Geomonas sp. Red745.</title>
        <authorList>
            <person name="Itoh H."/>
            <person name="Xu Z.X."/>
            <person name="Ushijima N."/>
            <person name="Masuda Y."/>
            <person name="Shiratori Y."/>
            <person name="Senoo K."/>
        </authorList>
    </citation>
    <scope>NUCLEOTIDE SEQUENCE [LARGE SCALE GENOMIC DNA]</scope>
    <source>
        <strain evidence="11">Red745</strain>
    </source>
</reference>
<comment type="subunit">
    <text evidence="9">Component of the Sec protein translocase complex. Heterotrimer consisting of SecY, SecE and SecG subunits. The heterotrimers can form oligomers, although 1 heterotrimer is thought to be able to translocate proteins. Interacts with the ribosome. Interacts with SecDF, and other proteins may be involved. Interacts with SecA.</text>
</comment>
<dbReference type="GO" id="GO:0008320">
    <property type="term" value="F:protein transmembrane transporter activity"/>
    <property type="evidence" value="ECO:0007669"/>
    <property type="project" value="UniProtKB-UniRule"/>
</dbReference>
<keyword evidence="2 9" id="KW-0813">Transport</keyword>
<dbReference type="NCBIfam" id="TIGR00964">
    <property type="entry name" value="secE_bact"/>
    <property type="match status" value="1"/>
</dbReference>
<keyword evidence="3 9" id="KW-1003">Cell membrane</keyword>
<dbReference type="Proteomes" id="UP000587586">
    <property type="component" value="Unassembled WGS sequence"/>
</dbReference>
<keyword evidence="4 9" id="KW-0812">Transmembrane</keyword>
<comment type="caution">
    <text evidence="10">The sequence shown here is derived from an EMBL/GenBank/DDBJ whole genome shotgun (WGS) entry which is preliminary data.</text>
</comment>
<dbReference type="PANTHER" id="PTHR33910">
    <property type="entry name" value="PROTEIN TRANSLOCASE SUBUNIT SECE"/>
    <property type="match status" value="1"/>
</dbReference>
<evidence type="ECO:0000256" key="2">
    <source>
        <dbReference type="ARBA" id="ARBA00022448"/>
    </source>
</evidence>
<protein>
    <recommendedName>
        <fullName evidence="9">Protein translocase subunit SecE</fullName>
    </recommendedName>
</protein>
<sequence length="66" mass="7408">MWGVTVLAKTKNFFEEVQAELAKVTWPTRKETFSTAQVVVVIIVLISLYLGACDVVLAKLIRSILR</sequence>
<comment type="similarity">
    <text evidence="9">Belongs to the SecE/SEC61-gamma family.</text>
</comment>
<organism evidence="10 11">
    <name type="scientific">Geomonas limicola</name>
    <dbReference type="NCBI Taxonomy" id="2740186"/>
    <lineage>
        <taxon>Bacteria</taxon>
        <taxon>Pseudomonadati</taxon>
        <taxon>Thermodesulfobacteriota</taxon>
        <taxon>Desulfuromonadia</taxon>
        <taxon>Geobacterales</taxon>
        <taxon>Geobacteraceae</taxon>
        <taxon>Geomonas</taxon>
    </lineage>
</organism>
<dbReference type="GO" id="GO:0006605">
    <property type="term" value="P:protein targeting"/>
    <property type="evidence" value="ECO:0007669"/>
    <property type="project" value="UniProtKB-UniRule"/>
</dbReference>
<dbReference type="GO" id="GO:0043952">
    <property type="term" value="P:protein transport by the Sec complex"/>
    <property type="evidence" value="ECO:0007669"/>
    <property type="project" value="UniProtKB-UniRule"/>
</dbReference>
<evidence type="ECO:0000313" key="11">
    <source>
        <dbReference type="Proteomes" id="UP000587586"/>
    </source>
</evidence>
<evidence type="ECO:0000256" key="5">
    <source>
        <dbReference type="ARBA" id="ARBA00022927"/>
    </source>
</evidence>
<keyword evidence="11" id="KW-1185">Reference proteome</keyword>
<evidence type="ECO:0000256" key="7">
    <source>
        <dbReference type="ARBA" id="ARBA00023010"/>
    </source>
</evidence>
<comment type="function">
    <text evidence="9">Essential subunit of the Sec protein translocation channel SecYEG. Clamps together the 2 halves of SecY. May contact the channel plug during translocation.</text>
</comment>
<evidence type="ECO:0000256" key="1">
    <source>
        <dbReference type="ARBA" id="ARBA00004370"/>
    </source>
</evidence>
<dbReference type="GO" id="GO:0005886">
    <property type="term" value="C:plasma membrane"/>
    <property type="evidence" value="ECO:0007669"/>
    <property type="project" value="UniProtKB-SubCell"/>
</dbReference>
<dbReference type="PANTHER" id="PTHR33910:SF1">
    <property type="entry name" value="PROTEIN TRANSLOCASE SUBUNIT SECE"/>
    <property type="match status" value="1"/>
</dbReference>
<comment type="subcellular location">
    <subcellularLocation>
        <location evidence="9">Cell membrane</location>
        <topology evidence="9">Single-pass membrane protein</topology>
    </subcellularLocation>
    <subcellularLocation>
        <location evidence="1">Membrane</location>
    </subcellularLocation>
</comment>